<comment type="cofactor">
    <cofactor evidence="11">
        <name>Mg(2+)</name>
        <dbReference type="ChEBI" id="CHEBI:18420"/>
    </cofactor>
    <cofactor evidence="11">
        <name>Mn(2+)</name>
        <dbReference type="ChEBI" id="CHEBI:29035"/>
    </cofactor>
    <text evidence="11">Magnesium. Can also use manganese.</text>
</comment>
<evidence type="ECO:0000256" key="6">
    <source>
        <dbReference type="ARBA" id="ARBA00022827"/>
    </source>
</evidence>
<evidence type="ECO:0000256" key="2">
    <source>
        <dbReference type="ARBA" id="ARBA00016337"/>
    </source>
</evidence>
<reference evidence="12 13" key="1">
    <citation type="submission" date="2017-04" db="EMBL/GenBank/DDBJ databases">
        <title>Compelte genome sequence of WV33.</title>
        <authorList>
            <person name="Lee P.C."/>
        </authorList>
    </citation>
    <scope>NUCLEOTIDE SEQUENCE [LARGE SCALE GENOMIC DNA]</scope>
    <source>
        <strain evidence="12 13">WV33</strain>
    </source>
</reference>
<keyword evidence="5 10" id="KW-0479">Metal-binding</keyword>
<feature type="binding site" evidence="11">
    <location>
        <position position="282"/>
    </location>
    <ligand>
        <name>Mg(2+)</name>
        <dbReference type="ChEBI" id="CHEBI:18420"/>
    </ligand>
</feature>
<evidence type="ECO:0000256" key="11">
    <source>
        <dbReference type="PIRSR" id="PIRSR006268-2"/>
    </source>
</evidence>
<evidence type="ECO:0000256" key="3">
    <source>
        <dbReference type="ARBA" id="ARBA00022630"/>
    </source>
</evidence>
<gene>
    <name evidence="12" type="ORF">FFWV33_17835</name>
</gene>
<keyword evidence="3 10" id="KW-0285">Flavoprotein</keyword>
<comment type="catalytic activity">
    <reaction evidence="9 10">
        <text>L-threonyl-[protein] + FAD = FMN-L-threonyl-[protein] + AMP + H(+)</text>
        <dbReference type="Rhea" id="RHEA:36847"/>
        <dbReference type="Rhea" id="RHEA-COMP:11060"/>
        <dbReference type="Rhea" id="RHEA-COMP:11061"/>
        <dbReference type="ChEBI" id="CHEBI:15378"/>
        <dbReference type="ChEBI" id="CHEBI:30013"/>
        <dbReference type="ChEBI" id="CHEBI:57692"/>
        <dbReference type="ChEBI" id="CHEBI:74257"/>
        <dbReference type="ChEBI" id="CHEBI:456215"/>
        <dbReference type="EC" id="2.7.1.180"/>
    </reaction>
</comment>
<evidence type="ECO:0000256" key="10">
    <source>
        <dbReference type="PIRNR" id="PIRNR006268"/>
    </source>
</evidence>
<evidence type="ECO:0000313" key="13">
    <source>
        <dbReference type="Proteomes" id="UP000244527"/>
    </source>
</evidence>
<dbReference type="Proteomes" id="UP000244527">
    <property type="component" value="Chromosome"/>
</dbReference>
<feature type="binding site" evidence="11">
    <location>
        <position position="164"/>
    </location>
    <ligand>
        <name>Mg(2+)</name>
        <dbReference type="ChEBI" id="CHEBI:18420"/>
    </ligand>
</feature>
<evidence type="ECO:0000256" key="4">
    <source>
        <dbReference type="ARBA" id="ARBA00022679"/>
    </source>
</evidence>
<dbReference type="Gene3D" id="3.10.520.10">
    <property type="entry name" value="ApbE-like domains"/>
    <property type="match status" value="1"/>
</dbReference>
<organism evidence="12 13">
    <name type="scientific">Flavobacterium faecale</name>
    <dbReference type="NCBI Taxonomy" id="1355330"/>
    <lineage>
        <taxon>Bacteria</taxon>
        <taxon>Pseudomonadati</taxon>
        <taxon>Bacteroidota</taxon>
        <taxon>Flavobacteriia</taxon>
        <taxon>Flavobacteriales</taxon>
        <taxon>Flavobacteriaceae</taxon>
        <taxon>Flavobacterium</taxon>
    </lineage>
</organism>
<name>A0A2S1LHM0_9FLAO</name>
<sequence length="332" mass="37350">MIFINLIIALFFPPSSQEVWSKYQINGFTQGTTYSVTYYAQQRIVSESQLDSIFARIDASLSIYDERSLISQFNDSKDGIVMDTHFKNVIQCSHEIYQDTDGFFDITVLPLMEAWGFGKKGIVPTEPNSELIKEIKKNTGSKLLQIKGNSLSKKNPKVRIDVNGIAQGYSVDVVADFLEQKKIVNYLVEIGGEIRIKGKRQPSGELMKIGIESTTHQEHLPKSYQKIVSIPEGAITTSGNYQKFYESKGKKIAHLMNPKTGYPVQNDLISVTVFAPDAITADGYDNALMAMGLKKAFQFVSKRKKLEAYFIYKDDNGVVKDTATTGFYSFFR</sequence>
<dbReference type="PANTHER" id="PTHR30040:SF2">
    <property type="entry name" value="FAD:PROTEIN FMN TRANSFERASE"/>
    <property type="match status" value="1"/>
</dbReference>
<dbReference type="EC" id="2.7.1.180" evidence="1 10"/>
<dbReference type="GO" id="GO:0016740">
    <property type="term" value="F:transferase activity"/>
    <property type="evidence" value="ECO:0007669"/>
    <property type="project" value="UniProtKB-UniRule"/>
</dbReference>
<dbReference type="OrthoDB" id="9778595at2"/>
<proteinExistence type="inferred from homology"/>
<accession>A0A2S1LHM0</accession>
<keyword evidence="6 10" id="KW-0274">FAD</keyword>
<dbReference type="KEGG" id="ffa:FFWV33_17835"/>
<dbReference type="AlphaFoldDB" id="A0A2S1LHM0"/>
<dbReference type="RefSeq" id="WP_108742152.1">
    <property type="nucleotide sequence ID" value="NZ_CP020918.1"/>
</dbReference>
<evidence type="ECO:0000313" key="12">
    <source>
        <dbReference type="EMBL" id="AWG23254.1"/>
    </source>
</evidence>
<dbReference type="InterPro" id="IPR024932">
    <property type="entry name" value="ApbE"/>
</dbReference>
<dbReference type="EMBL" id="CP020918">
    <property type="protein sequence ID" value="AWG23254.1"/>
    <property type="molecule type" value="Genomic_DNA"/>
</dbReference>
<comment type="similarity">
    <text evidence="10">Belongs to the ApbE family.</text>
</comment>
<keyword evidence="7 10" id="KW-0460">Magnesium</keyword>
<dbReference type="InterPro" id="IPR003374">
    <property type="entry name" value="ApbE-like_sf"/>
</dbReference>
<dbReference type="PIRSF" id="PIRSF006268">
    <property type="entry name" value="ApbE"/>
    <property type="match status" value="1"/>
</dbReference>
<dbReference type="GO" id="GO:0046872">
    <property type="term" value="F:metal ion binding"/>
    <property type="evidence" value="ECO:0007669"/>
    <property type="project" value="UniProtKB-UniRule"/>
</dbReference>
<evidence type="ECO:0000256" key="5">
    <source>
        <dbReference type="ARBA" id="ARBA00022723"/>
    </source>
</evidence>
<dbReference type="PANTHER" id="PTHR30040">
    <property type="entry name" value="THIAMINE BIOSYNTHESIS LIPOPROTEIN APBE"/>
    <property type="match status" value="1"/>
</dbReference>
<evidence type="ECO:0000256" key="9">
    <source>
        <dbReference type="ARBA" id="ARBA00048540"/>
    </source>
</evidence>
<evidence type="ECO:0000256" key="7">
    <source>
        <dbReference type="ARBA" id="ARBA00022842"/>
    </source>
</evidence>
<dbReference type="SUPFAM" id="SSF143631">
    <property type="entry name" value="ApbE-like"/>
    <property type="match status" value="1"/>
</dbReference>
<dbReference type="Pfam" id="PF02424">
    <property type="entry name" value="ApbE"/>
    <property type="match status" value="1"/>
</dbReference>
<keyword evidence="13" id="KW-1185">Reference proteome</keyword>
<evidence type="ECO:0000256" key="8">
    <source>
        <dbReference type="ARBA" id="ARBA00031306"/>
    </source>
</evidence>
<evidence type="ECO:0000256" key="1">
    <source>
        <dbReference type="ARBA" id="ARBA00011955"/>
    </source>
</evidence>
<keyword evidence="4 10" id="KW-0808">Transferase</keyword>
<protein>
    <recommendedName>
        <fullName evidence="2 10">FAD:protein FMN transferase</fullName>
        <ecNumber evidence="1 10">2.7.1.180</ecNumber>
    </recommendedName>
    <alternativeName>
        <fullName evidence="8 10">Flavin transferase</fullName>
    </alternativeName>
</protein>